<dbReference type="EMBL" id="AP026867">
    <property type="protein sequence ID" value="BDS14404.1"/>
    <property type="molecule type" value="Genomic_DNA"/>
</dbReference>
<dbReference type="Proteomes" id="UP001060919">
    <property type="component" value="Chromosome"/>
</dbReference>
<dbReference type="KEGG" id="aup:AsAng_0051840"/>
<evidence type="ECO:0000313" key="1">
    <source>
        <dbReference type="EMBL" id="BDS14404.1"/>
    </source>
</evidence>
<name>A0A915YJZ7_9BACT</name>
<reference evidence="1" key="1">
    <citation type="submission" date="2022-09" db="EMBL/GenBank/DDBJ databases">
        <title>Aureispira anguillicida sp. nov., isolated from Leptocephalus of Japanese eel Anguilla japonica.</title>
        <authorList>
            <person name="Yuasa K."/>
            <person name="Mekata T."/>
            <person name="Ikunari K."/>
        </authorList>
    </citation>
    <scope>NUCLEOTIDE SEQUENCE</scope>
    <source>
        <strain evidence="1">EL160426</strain>
    </source>
</reference>
<organism evidence="1 2">
    <name type="scientific">Aureispira anguillae</name>
    <dbReference type="NCBI Taxonomy" id="2864201"/>
    <lineage>
        <taxon>Bacteria</taxon>
        <taxon>Pseudomonadati</taxon>
        <taxon>Bacteroidota</taxon>
        <taxon>Saprospiria</taxon>
        <taxon>Saprospirales</taxon>
        <taxon>Saprospiraceae</taxon>
        <taxon>Aureispira</taxon>
    </lineage>
</organism>
<protein>
    <submittedName>
        <fullName evidence="1">Uncharacterized protein</fullName>
    </submittedName>
</protein>
<sequence>MIFLGSNLRYLVYFLAKKMLLWQELALLFAQKSGTSY</sequence>
<gene>
    <name evidence="1" type="ORF">AsAng_0051840</name>
</gene>
<keyword evidence="2" id="KW-1185">Reference proteome</keyword>
<evidence type="ECO:0000313" key="2">
    <source>
        <dbReference type="Proteomes" id="UP001060919"/>
    </source>
</evidence>
<dbReference type="AlphaFoldDB" id="A0A915YJZ7"/>
<accession>A0A915YJZ7</accession>
<proteinExistence type="predicted"/>